<keyword evidence="2" id="KW-0238">DNA-binding</keyword>
<dbReference type="Pfam" id="PF12833">
    <property type="entry name" value="HTH_18"/>
    <property type="match status" value="1"/>
</dbReference>
<keyword evidence="6" id="KW-1185">Reference proteome</keyword>
<evidence type="ECO:0000313" key="6">
    <source>
        <dbReference type="Proteomes" id="UP001319200"/>
    </source>
</evidence>
<dbReference type="RefSeq" id="WP_254161676.1">
    <property type="nucleotide sequence ID" value="NZ_JAHESF010000004.1"/>
</dbReference>
<dbReference type="Pfam" id="PF20240">
    <property type="entry name" value="DUF6597"/>
    <property type="match status" value="1"/>
</dbReference>
<dbReference type="Gene3D" id="1.10.10.60">
    <property type="entry name" value="Homeodomain-like"/>
    <property type="match status" value="1"/>
</dbReference>
<evidence type="ECO:0000259" key="4">
    <source>
        <dbReference type="PROSITE" id="PS01124"/>
    </source>
</evidence>
<evidence type="ECO:0000256" key="1">
    <source>
        <dbReference type="ARBA" id="ARBA00023015"/>
    </source>
</evidence>
<evidence type="ECO:0000313" key="5">
    <source>
        <dbReference type="EMBL" id="MBT1696393.1"/>
    </source>
</evidence>
<dbReference type="InterPro" id="IPR046532">
    <property type="entry name" value="DUF6597"/>
</dbReference>
<dbReference type="PROSITE" id="PS01124">
    <property type="entry name" value="HTH_ARAC_FAMILY_2"/>
    <property type="match status" value="1"/>
</dbReference>
<dbReference type="GO" id="GO:0003700">
    <property type="term" value="F:DNA-binding transcription factor activity"/>
    <property type="evidence" value="ECO:0007669"/>
    <property type="project" value="InterPro"/>
</dbReference>
<feature type="domain" description="HTH araC/xylS-type" evidence="4">
    <location>
        <begin position="145"/>
        <end position="244"/>
    </location>
</feature>
<dbReference type="SMART" id="SM00342">
    <property type="entry name" value="HTH_ARAC"/>
    <property type="match status" value="1"/>
</dbReference>
<protein>
    <submittedName>
        <fullName evidence="5">Helix-turn-helix transcriptional regulator</fullName>
    </submittedName>
</protein>
<dbReference type="EMBL" id="JAHESF010000004">
    <property type="protein sequence ID" value="MBT1696393.1"/>
    <property type="molecule type" value="Genomic_DNA"/>
</dbReference>
<evidence type="ECO:0000256" key="3">
    <source>
        <dbReference type="ARBA" id="ARBA00023163"/>
    </source>
</evidence>
<dbReference type="AlphaFoldDB" id="A0AAP2DHB8"/>
<accession>A0AAP2DHB8</accession>
<dbReference type="Proteomes" id="UP001319200">
    <property type="component" value="Unassembled WGS sequence"/>
</dbReference>
<proteinExistence type="predicted"/>
<keyword evidence="1" id="KW-0805">Transcription regulation</keyword>
<dbReference type="InterPro" id="IPR018060">
    <property type="entry name" value="HTH_AraC"/>
</dbReference>
<dbReference type="PANTHER" id="PTHR46796:SF13">
    <property type="entry name" value="HTH-TYPE TRANSCRIPTIONAL ACTIVATOR RHAS"/>
    <property type="match status" value="1"/>
</dbReference>
<dbReference type="InterPro" id="IPR050204">
    <property type="entry name" value="AraC_XylS_family_regulators"/>
</dbReference>
<name>A0AAP2DHB8_9BACT</name>
<sequence length="244" mass="27576">MIYQQRQPPPALAPYIDAFWISAGDSGETERVKILPDGCVDIIMNFGEDSKTDNGATSIRHGKTYLVGTMSQYIVADVHPETRLLGIRFKPGAFSAFYPSTSLHEIVNRTVEIPGSFLPDHGKLITDPVSHLSKFFLDKLEQPRHRLLHIIADIKHHKGLISVTELTKRHCTTARQLERAFKQHVGITPKEFTNFVRYQSVLPAIKHKPSEKTLADIAFDYGYYDHAHLANEIKRYTGTVPSQL</sequence>
<comment type="caution">
    <text evidence="5">The sequence shown here is derived from an EMBL/GenBank/DDBJ whole genome shotgun (WGS) entry which is preliminary data.</text>
</comment>
<keyword evidence="3" id="KW-0804">Transcription</keyword>
<dbReference type="GO" id="GO:0043565">
    <property type="term" value="F:sequence-specific DNA binding"/>
    <property type="evidence" value="ECO:0007669"/>
    <property type="project" value="InterPro"/>
</dbReference>
<evidence type="ECO:0000256" key="2">
    <source>
        <dbReference type="ARBA" id="ARBA00023125"/>
    </source>
</evidence>
<dbReference type="PANTHER" id="PTHR46796">
    <property type="entry name" value="HTH-TYPE TRANSCRIPTIONAL ACTIVATOR RHAS-RELATED"/>
    <property type="match status" value="1"/>
</dbReference>
<organism evidence="5 6">
    <name type="scientific">Chryseosolibacter histidini</name>
    <dbReference type="NCBI Taxonomy" id="2782349"/>
    <lineage>
        <taxon>Bacteria</taxon>
        <taxon>Pseudomonadati</taxon>
        <taxon>Bacteroidota</taxon>
        <taxon>Cytophagia</taxon>
        <taxon>Cytophagales</taxon>
        <taxon>Chryseotaleaceae</taxon>
        <taxon>Chryseosolibacter</taxon>
    </lineage>
</organism>
<reference evidence="5 6" key="1">
    <citation type="submission" date="2021-05" db="EMBL/GenBank/DDBJ databases">
        <title>A Polyphasic approach of four new species of the genus Ohtaekwangia: Ohtaekwangia histidinii sp. nov., Ohtaekwangia cretensis sp. nov., Ohtaekwangia indiensis sp. nov., Ohtaekwangia reichenbachii sp. nov. from diverse environment.</title>
        <authorList>
            <person name="Octaviana S."/>
        </authorList>
    </citation>
    <scope>NUCLEOTIDE SEQUENCE [LARGE SCALE GENOMIC DNA]</scope>
    <source>
        <strain evidence="5 6">PWU4</strain>
    </source>
</reference>
<gene>
    <name evidence="5" type="ORF">KK083_05870</name>
</gene>